<proteinExistence type="predicted"/>
<name>A0A4U5LPF2_STECR</name>
<comment type="caution">
    <text evidence="1">The sequence shown here is derived from an EMBL/GenBank/DDBJ whole genome shotgun (WGS) entry which is preliminary data.</text>
</comment>
<sequence>MFYKLSAISMNHLDRDVCNERLSSVGRLKVSIRQMCTRVPAINIRMGYHGGPIVHMHANVSTLYKNRFFDVNSDYGYSQVGVLSYTINALTEKNTSL</sequence>
<evidence type="ECO:0000313" key="1">
    <source>
        <dbReference type="EMBL" id="TKR57796.1"/>
    </source>
</evidence>
<accession>A0A4U5LPF2</accession>
<gene>
    <name evidence="1" type="ORF">L596_030448</name>
</gene>
<reference evidence="1 2" key="1">
    <citation type="journal article" date="2015" name="Genome Biol.">
        <title>Comparative genomics of Steinernema reveals deeply conserved gene regulatory networks.</title>
        <authorList>
            <person name="Dillman A.R."/>
            <person name="Macchietto M."/>
            <person name="Porter C.F."/>
            <person name="Rogers A."/>
            <person name="Williams B."/>
            <person name="Antoshechkin I."/>
            <person name="Lee M.M."/>
            <person name="Goodwin Z."/>
            <person name="Lu X."/>
            <person name="Lewis E.E."/>
            <person name="Goodrich-Blair H."/>
            <person name="Stock S.P."/>
            <person name="Adams B.J."/>
            <person name="Sternberg P.W."/>
            <person name="Mortazavi A."/>
        </authorList>
    </citation>
    <scope>NUCLEOTIDE SEQUENCE [LARGE SCALE GENOMIC DNA]</scope>
    <source>
        <strain evidence="1 2">ALL</strain>
    </source>
</reference>
<organism evidence="1 2">
    <name type="scientific">Steinernema carpocapsae</name>
    <name type="common">Entomopathogenic nematode</name>
    <dbReference type="NCBI Taxonomy" id="34508"/>
    <lineage>
        <taxon>Eukaryota</taxon>
        <taxon>Metazoa</taxon>
        <taxon>Ecdysozoa</taxon>
        <taxon>Nematoda</taxon>
        <taxon>Chromadorea</taxon>
        <taxon>Rhabditida</taxon>
        <taxon>Tylenchina</taxon>
        <taxon>Panagrolaimomorpha</taxon>
        <taxon>Strongyloidoidea</taxon>
        <taxon>Steinernematidae</taxon>
        <taxon>Steinernema</taxon>
    </lineage>
</organism>
<evidence type="ECO:0000313" key="2">
    <source>
        <dbReference type="Proteomes" id="UP000298663"/>
    </source>
</evidence>
<dbReference type="Proteomes" id="UP000298663">
    <property type="component" value="Unassembled WGS sequence"/>
</dbReference>
<reference evidence="1 2" key="2">
    <citation type="journal article" date="2019" name="G3 (Bethesda)">
        <title>Hybrid Assembly of the Genome of the Entomopathogenic Nematode Steinernema carpocapsae Identifies the X-Chromosome.</title>
        <authorList>
            <person name="Serra L."/>
            <person name="Macchietto M."/>
            <person name="Macias-Munoz A."/>
            <person name="McGill C.J."/>
            <person name="Rodriguez I.M."/>
            <person name="Rodriguez B."/>
            <person name="Murad R."/>
            <person name="Mortazavi A."/>
        </authorList>
    </citation>
    <scope>NUCLEOTIDE SEQUENCE [LARGE SCALE GENOMIC DNA]</scope>
    <source>
        <strain evidence="1 2">ALL</strain>
    </source>
</reference>
<dbReference type="AlphaFoldDB" id="A0A4U5LPF2"/>
<dbReference type="EMBL" id="AZBU02000014">
    <property type="protein sequence ID" value="TKR57796.1"/>
    <property type="molecule type" value="Genomic_DNA"/>
</dbReference>
<protein>
    <submittedName>
        <fullName evidence="1">Uncharacterized protein</fullName>
    </submittedName>
</protein>
<keyword evidence="2" id="KW-1185">Reference proteome</keyword>